<evidence type="ECO:0000256" key="2">
    <source>
        <dbReference type="ARBA" id="ARBA00023136"/>
    </source>
</evidence>
<dbReference type="PROSITE" id="PS51123">
    <property type="entry name" value="OMPA_2"/>
    <property type="match status" value="1"/>
</dbReference>
<reference evidence="7 8" key="1">
    <citation type="submission" date="2017-04" db="EMBL/GenBank/DDBJ databases">
        <authorList>
            <person name="Afonso C.L."/>
            <person name="Miller P.J."/>
            <person name="Scott M.A."/>
            <person name="Spackman E."/>
            <person name="Goraichik I."/>
            <person name="Dimitrov K.M."/>
            <person name="Suarez D.L."/>
            <person name="Swayne D.E."/>
        </authorList>
    </citation>
    <scope>NUCLEOTIDE SEQUENCE [LARGE SCALE GENOMIC DNA]</scope>
    <source>
        <strain evidence="7 8">DSM 3385</strain>
    </source>
</reference>
<evidence type="ECO:0000256" key="4">
    <source>
        <dbReference type="SAM" id="MobiDB-lite"/>
    </source>
</evidence>
<evidence type="ECO:0000313" key="8">
    <source>
        <dbReference type="Proteomes" id="UP000192418"/>
    </source>
</evidence>
<feature type="domain" description="OmpA-like" evidence="6">
    <location>
        <begin position="436"/>
        <end position="553"/>
    </location>
</feature>
<dbReference type="PRINTS" id="PR01021">
    <property type="entry name" value="OMPADOMAIN"/>
</dbReference>
<dbReference type="PANTHER" id="PTHR35894">
    <property type="entry name" value="GENERAL SECRETION PATHWAY PROTEIN A-RELATED"/>
    <property type="match status" value="1"/>
</dbReference>
<dbReference type="Pfam" id="PF13401">
    <property type="entry name" value="AAA_22"/>
    <property type="match status" value="1"/>
</dbReference>
<dbReference type="InterPro" id="IPR036737">
    <property type="entry name" value="OmpA-like_sf"/>
</dbReference>
<dbReference type="SMART" id="SM00382">
    <property type="entry name" value="AAA"/>
    <property type="match status" value="1"/>
</dbReference>
<protein>
    <submittedName>
        <fullName evidence="7">General secretion pathway protein A</fullName>
    </submittedName>
</protein>
<evidence type="ECO:0000256" key="1">
    <source>
        <dbReference type="ARBA" id="ARBA00004370"/>
    </source>
</evidence>
<evidence type="ECO:0000256" key="3">
    <source>
        <dbReference type="PROSITE-ProRule" id="PRU00473"/>
    </source>
</evidence>
<evidence type="ECO:0000259" key="6">
    <source>
        <dbReference type="PROSITE" id="PS51123"/>
    </source>
</evidence>
<dbReference type="Gene3D" id="3.40.50.300">
    <property type="entry name" value="P-loop containing nucleotide triphosphate hydrolases"/>
    <property type="match status" value="1"/>
</dbReference>
<dbReference type="SUPFAM" id="SSF52540">
    <property type="entry name" value="P-loop containing nucleoside triphosphate hydrolases"/>
    <property type="match status" value="1"/>
</dbReference>
<organism evidence="7 8">
    <name type="scientific">Desulfocicer vacuolatum DSM 3385</name>
    <dbReference type="NCBI Taxonomy" id="1121400"/>
    <lineage>
        <taxon>Bacteria</taxon>
        <taxon>Pseudomonadati</taxon>
        <taxon>Thermodesulfobacteriota</taxon>
        <taxon>Desulfobacteria</taxon>
        <taxon>Desulfobacterales</taxon>
        <taxon>Desulfobacteraceae</taxon>
        <taxon>Desulfocicer</taxon>
    </lineage>
</organism>
<dbReference type="STRING" id="1121400.SAMN02746065_10352"/>
<dbReference type="AlphaFoldDB" id="A0A1W1ZNA5"/>
<dbReference type="InterPro" id="IPR027417">
    <property type="entry name" value="P-loop_NTPase"/>
</dbReference>
<dbReference type="SUPFAM" id="SSF103088">
    <property type="entry name" value="OmpA-like"/>
    <property type="match status" value="1"/>
</dbReference>
<dbReference type="CDD" id="cd07185">
    <property type="entry name" value="OmpA_C-like"/>
    <property type="match status" value="1"/>
</dbReference>
<feature type="transmembrane region" description="Helical" evidence="5">
    <location>
        <begin position="309"/>
        <end position="332"/>
    </location>
</feature>
<feature type="region of interest" description="Disordered" evidence="4">
    <location>
        <begin position="382"/>
        <end position="414"/>
    </location>
</feature>
<dbReference type="InterPro" id="IPR006665">
    <property type="entry name" value="OmpA-like"/>
</dbReference>
<dbReference type="GO" id="GO:0016887">
    <property type="term" value="F:ATP hydrolysis activity"/>
    <property type="evidence" value="ECO:0007669"/>
    <property type="project" value="InterPro"/>
</dbReference>
<gene>
    <name evidence="7" type="ORF">SAMN02746065_10352</name>
</gene>
<evidence type="ECO:0000313" key="7">
    <source>
        <dbReference type="EMBL" id="SMC49886.1"/>
    </source>
</evidence>
<keyword evidence="8" id="KW-1185">Reference proteome</keyword>
<dbReference type="GO" id="GO:0016020">
    <property type="term" value="C:membrane"/>
    <property type="evidence" value="ECO:0007669"/>
    <property type="project" value="UniProtKB-SubCell"/>
</dbReference>
<keyword evidence="5" id="KW-0812">Transmembrane</keyword>
<dbReference type="EMBL" id="FWXY01000003">
    <property type="protein sequence ID" value="SMC49886.1"/>
    <property type="molecule type" value="Genomic_DNA"/>
</dbReference>
<dbReference type="Gene3D" id="3.30.1330.60">
    <property type="entry name" value="OmpA-like domain"/>
    <property type="match status" value="1"/>
</dbReference>
<proteinExistence type="predicted"/>
<accession>A0A1W1ZNA5</accession>
<dbReference type="InterPro" id="IPR003593">
    <property type="entry name" value="AAA+_ATPase"/>
</dbReference>
<dbReference type="InterPro" id="IPR006664">
    <property type="entry name" value="OMP_bac"/>
</dbReference>
<sequence length="554" mass="62794">MWLGETHKEALATFKYGIYENKSFLLLTGDVGCGKTTLINSFVNRLNDTVMFGVLSDPGLCLLDLFNHIAFLFGLDHTFKSKGEFLIQFTRFLNEAYVAKKRVLLIIDEAQRLSMDVLEEICMLSNIERQNAKLINIFFVGQDEFRLIVAQHPNRSLKQKLTFSCRISALDENDLEQYIQHRLKIAGTTASLFDAEAFSMIYRYSGGNPRLINILCDLALLTGFVQDKRIIDEHIVLECVKELQLSPFSTKEDTTSDEPLEQSCEALKQTEKDESVFSSDDEPLPSQETVDDTLLQEGSIIVEGAKKSWFKGLLIFVGIFLLLMCVLSFFYFPGKISKFTLFSGNGNDMLHFLTKIDNKENEHALENIENKIEKDSSEITPEIFSIPSNTSPSEEETSSPSVLEKGSISQKDNSSTLFDTPFVDIAPVDTSQNEIQEIVNFPQKKVIHFKYNSNDLSDAQRNEISQFVDILCHDQSQKIKITGHSDSIGSPSYNLQLSKFRANMVKIYMIGKGVKPEQIIVEAKGANENFVKDDTPEGRWKNRRVEMFFLDGLN</sequence>
<name>A0A1W1ZNA5_9BACT</name>
<dbReference type="InterPro" id="IPR052026">
    <property type="entry name" value="ExeA_AAA_ATPase_DNA-bind"/>
</dbReference>
<dbReference type="InterPro" id="IPR049945">
    <property type="entry name" value="AAA_22"/>
</dbReference>
<evidence type="ECO:0000256" key="5">
    <source>
        <dbReference type="SAM" id="Phobius"/>
    </source>
</evidence>
<dbReference type="Proteomes" id="UP000192418">
    <property type="component" value="Unassembled WGS sequence"/>
</dbReference>
<comment type="subcellular location">
    <subcellularLocation>
        <location evidence="1">Membrane</location>
    </subcellularLocation>
</comment>
<keyword evidence="5" id="KW-1133">Transmembrane helix</keyword>
<dbReference type="Pfam" id="PF00691">
    <property type="entry name" value="OmpA"/>
    <property type="match status" value="1"/>
</dbReference>
<dbReference type="PANTHER" id="PTHR35894:SF1">
    <property type="entry name" value="PHOSPHORIBULOKINASE _ URIDINE KINASE FAMILY"/>
    <property type="match status" value="1"/>
</dbReference>
<keyword evidence="2 3" id="KW-0472">Membrane</keyword>